<dbReference type="AlphaFoldDB" id="A0A0B4CWI3"/>
<feature type="transmembrane region" description="Helical" evidence="1">
    <location>
        <begin position="318"/>
        <end position="340"/>
    </location>
</feature>
<feature type="transmembrane region" description="Helical" evidence="1">
    <location>
        <begin position="80"/>
        <end position="97"/>
    </location>
</feature>
<protein>
    <submittedName>
        <fullName evidence="3">Acyltransferase</fullName>
    </submittedName>
</protein>
<evidence type="ECO:0000313" key="3">
    <source>
        <dbReference type="EMBL" id="KIC65544.1"/>
    </source>
</evidence>
<evidence type="ECO:0000259" key="2">
    <source>
        <dbReference type="Pfam" id="PF01757"/>
    </source>
</evidence>
<dbReference type="EMBL" id="JWTB01000031">
    <property type="protein sequence ID" value="KIC65544.1"/>
    <property type="molecule type" value="Genomic_DNA"/>
</dbReference>
<feature type="transmembrane region" description="Helical" evidence="1">
    <location>
        <begin position="130"/>
        <end position="149"/>
    </location>
</feature>
<dbReference type="InterPro" id="IPR050879">
    <property type="entry name" value="Acyltransferase_3"/>
</dbReference>
<dbReference type="PANTHER" id="PTHR23028:SF53">
    <property type="entry name" value="ACYL_TRANSF_3 DOMAIN-CONTAINING PROTEIN"/>
    <property type="match status" value="1"/>
</dbReference>
<sequence>MPASERRLTSLTGLRFFAALAVVLYHLRIYFSPIGDGLAVFGYGFTAVSFFFVLSGFVLTWSQKSDVKTRRFYLNRIARIWPLHLVTMFLAIWAPALPTSSGASLPGALFVATLTQSWIPASPFLNAFNGVSWSLSCEAFFYLMFPLLFNRIMHMSPNYRVFIIFPIAGTVLFGVLASVTSIPTADYLLIAMPLFRLGEFVLGICLARLMKAGWRPRFSVLMSLGLLAILTAGLFAASFILNKNEGPIPMTLANLVMIPGFLTVIAACAKQDIEGRTGMLGSPLLTKLGQWSFALYLVHEVVLRVFRPWTQSASILEVSAMAAAVFVISVAAAGALHEFVEQPVEKKLRSLTAPIVNLNKYSTQRSR</sequence>
<feature type="transmembrane region" description="Helical" evidence="1">
    <location>
        <begin position="161"/>
        <end position="181"/>
    </location>
</feature>
<dbReference type="GO" id="GO:0016020">
    <property type="term" value="C:membrane"/>
    <property type="evidence" value="ECO:0007669"/>
    <property type="project" value="TreeGrafter"/>
</dbReference>
<feature type="transmembrane region" description="Helical" evidence="1">
    <location>
        <begin position="247"/>
        <end position="268"/>
    </location>
</feature>
<evidence type="ECO:0000313" key="4">
    <source>
        <dbReference type="Proteomes" id="UP000031196"/>
    </source>
</evidence>
<proteinExistence type="predicted"/>
<dbReference type="InterPro" id="IPR002656">
    <property type="entry name" value="Acyl_transf_3_dom"/>
</dbReference>
<organism evidence="3 4">
    <name type="scientific">Pseudarthrobacter phenanthrenivorans</name>
    <name type="common">Arthrobacter phenanthrenivorans</name>
    <dbReference type="NCBI Taxonomy" id="361575"/>
    <lineage>
        <taxon>Bacteria</taxon>
        <taxon>Bacillati</taxon>
        <taxon>Actinomycetota</taxon>
        <taxon>Actinomycetes</taxon>
        <taxon>Micrococcales</taxon>
        <taxon>Micrococcaceae</taxon>
        <taxon>Pseudarthrobacter</taxon>
    </lineage>
</organism>
<feature type="transmembrane region" description="Helical" evidence="1">
    <location>
        <begin position="218"/>
        <end position="241"/>
    </location>
</feature>
<name>A0A0B4CWI3_PSEPS</name>
<dbReference type="Proteomes" id="UP000031196">
    <property type="component" value="Unassembled WGS sequence"/>
</dbReference>
<dbReference type="OrthoDB" id="9796461at2"/>
<keyword evidence="3" id="KW-0012">Acyltransferase</keyword>
<reference evidence="3 4" key="1">
    <citation type="submission" date="2014-12" db="EMBL/GenBank/DDBJ databases">
        <title>Genome sequencing of Arthrobacter phenanthrenivorans SWC37.</title>
        <authorList>
            <person name="Tan P.W."/>
            <person name="Chan K.-G."/>
        </authorList>
    </citation>
    <scope>NUCLEOTIDE SEQUENCE [LARGE SCALE GENOMIC DNA]</scope>
    <source>
        <strain evidence="3 4">SWC37</strain>
    </source>
</reference>
<feature type="transmembrane region" description="Helical" evidence="1">
    <location>
        <begin position="37"/>
        <end position="59"/>
    </location>
</feature>
<keyword evidence="1" id="KW-0472">Membrane</keyword>
<feature type="transmembrane region" description="Helical" evidence="1">
    <location>
        <begin position="12"/>
        <end position="31"/>
    </location>
</feature>
<keyword evidence="1" id="KW-1133">Transmembrane helix</keyword>
<dbReference type="GO" id="GO:0000271">
    <property type="term" value="P:polysaccharide biosynthetic process"/>
    <property type="evidence" value="ECO:0007669"/>
    <property type="project" value="TreeGrafter"/>
</dbReference>
<keyword evidence="1" id="KW-0812">Transmembrane</keyword>
<dbReference type="Pfam" id="PF01757">
    <property type="entry name" value="Acyl_transf_3"/>
    <property type="match status" value="1"/>
</dbReference>
<evidence type="ECO:0000256" key="1">
    <source>
        <dbReference type="SAM" id="Phobius"/>
    </source>
</evidence>
<gene>
    <name evidence="3" type="ORF">RM50_15905</name>
</gene>
<comment type="caution">
    <text evidence="3">The sequence shown here is derived from an EMBL/GenBank/DDBJ whole genome shotgun (WGS) entry which is preliminary data.</text>
</comment>
<accession>A0A0B4CWI3</accession>
<keyword evidence="3" id="KW-0808">Transferase</keyword>
<feature type="transmembrane region" description="Helical" evidence="1">
    <location>
        <begin position="187"/>
        <end position="206"/>
    </location>
</feature>
<feature type="domain" description="Acyltransferase 3" evidence="2">
    <location>
        <begin position="10"/>
        <end position="332"/>
    </location>
</feature>
<dbReference type="GO" id="GO:0016747">
    <property type="term" value="F:acyltransferase activity, transferring groups other than amino-acyl groups"/>
    <property type="evidence" value="ECO:0007669"/>
    <property type="project" value="InterPro"/>
</dbReference>
<dbReference type="PANTHER" id="PTHR23028">
    <property type="entry name" value="ACETYLTRANSFERASE"/>
    <property type="match status" value="1"/>
</dbReference>